<accession>A0A5Z4WVD1</accession>
<gene>
    <name evidence="1" type="ORF">GFE59_24335</name>
</gene>
<proteinExistence type="predicted"/>
<organism evidence="1">
    <name type="scientific">Salmonella enterica</name>
    <name type="common">Salmonella choleraesuis</name>
    <dbReference type="NCBI Taxonomy" id="28901"/>
    <lineage>
        <taxon>Bacteria</taxon>
        <taxon>Pseudomonadati</taxon>
        <taxon>Pseudomonadota</taxon>
        <taxon>Gammaproteobacteria</taxon>
        <taxon>Enterobacterales</taxon>
        <taxon>Enterobacteriaceae</taxon>
        <taxon>Salmonella</taxon>
    </lineage>
</organism>
<dbReference type="AlphaFoldDB" id="A0A5Z4WVD1"/>
<protein>
    <submittedName>
        <fullName evidence="1">Uncharacterized protein</fullName>
    </submittedName>
</protein>
<sequence length="113" mass="13004">MERMIIAQKNLEKALLILCESIDTEEKLLRVYNECLCNITPESLPKLLRMDYFKLVRMFNVTINSTGKMSFSGPDTSDGVNALLPPATILLYKRLTEWMAVESYIRGQSYIYS</sequence>
<comment type="caution">
    <text evidence="1">The sequence shown here is derived from an EMBL/GenBank/DDBJ whole genome shotgun (WGS) entry which is preliminary data.</text>
</comment>
<dbReference type="EMBL" id="AAMOUS010000088">
    <property type="protein sequence ID" value="EDJ5916217.1"/>
    <property type="molecule type" value="Genomic_DNA"/>
</dbReference>
<reference evidence="1" key="1">
    <citation type="submission" date="2019-10" db="EMBL/GenBank/DDBJ databases">
        <authorList>
            <consortium name="PulseNet: The National Subtyping Network for Foodborne Disease Surveillance"/>
            <person name="Tarr C.L."/>
            <person name="Trees E."/>
            <person name="Katz L.S."/>
            <person name="Carleton-Romer H.A."/>
            <person name="Stroika S."/>
            <person name="Kucerova Z."/>
            <person name="Roache K.F."/>
            <person name="Sabol A.L."/>
            <person name="Besser J."/>
            <person name="Gerner-Smidt P."/>
        </authorList>
    </citation>
    <scope>NUCLEOTIDE SEQUENCE</scope>
    <source>
        <strain evidence="1">PNUSAS111674</strain>
    </source>
</reference>
<name>A0A5Z4WVD1_SALER</name>
<evidence type="ECO:0000313" key="1">
    <source>
        <dbReference type="EMBL" id="EDJ5916217.1"/>
    </source>
</evidence>